<dbReference type="Gene3D" id="1.10.150.20">
    <property type="entry name" value="5' to 3' exonuclease, C-terminal subdomain"/>
    <property type="match status" value="1"/>
</dbReference>
<evidence type="ECO:0000256" key="1">
    <source>
        <dbReference type="ARBA" id="ARBA00010945"/>
    </source>
</evidence>
<dbReference type="SUPFAM" id="SSF56672">
    <property type="entry name" value="DNA/RNA polymerases"/>
    <property type="match status" value="1"/>
</dbReference>
<dbReference type="SUPFAM" id="SSF100879">
    <property type="entry name" value="Lesion bypass DNA polymerase (Y-family), little finger domain"/>
    <property type="match status" value="1"/>
</dbReference>
<dbReference type="PANTHER" id="PTHR11076">
    <property type="entry name" value="DNA REPAIR POLYMERASE UMUC / TRANSFERASE FAMILY MEMBER"/>
    <property type="match status" value="1"/>
</dbReference>
<dbReference type="Pfam" id="PF11799">
    <property type="entry name" value="IMS_C"/>
    <property type="match status" value="1"/>
</dbReference>
<dbReference type="PROSITE" id="PS50173">
    <property type="entry name" value="UMUC"/>
    <property type="match status" value="1"/>
</dbReference>
<feature type="site" description="Substrate discrimination" evidence="2">
    <location>
        <position position="14"/>
    </location>
</feature>
<dbReference type="GO" id="GO:0000287">
    <property type="term" value="F:magnesium ion binding"/>
    <property type="evidence" value="ECO:0007669"/>
    <property type="project" value="UniProtKB-UniRule"/>
</dbReference>
<dbReference type="GO" id="GO:0009432">
    <property type="term" value="P:SOS response"/>
    <property type="evidence" value="ECO:0007669"/>
    <property type="project" value="TreeGrafter"/>
</dbReference>
<name>A0A923IF64_9FIRM</name>
<dbReference type="InterPro" id="IPR017961">
    <property type="entry name" value="DNA_pol_Y-fam_little_finger"/>
</dbReference>
<keyword evidence="2" id="KW-0227">DNA damage</keyword>
<dbReference type="InterPro" id="IPR043502">
    <property type="entry name" value="DNA/RNA_pol_sf"/>
</dbReference>
<dbReference type="CDD" id="cd03586">
    <property type="entry name" value="PolY_Pol_IV_kappa"/>
    <property type="match status" value="1"/>
</dbReference>
<evidence type="ECO:0000256" key="2">
    <source>
        <dbReference type="HAMAP-Rule" id="MF_01113"/>
    </source>
</evidence>
<keyword evidence="2" id="KW-0235">DNA replication</keyword>
<keyword evidence="2 5" id="KW-0808">Transferase</keyword>
<comment type="function">
    <text evidence="2">Poorly processive, error-prone DNA polymerase involved in untargeted mutagenesis. Copies undamaged DNA at stalled replication forks, which arise in vivo from mismatched or misaligned primer ends. These misaligned primers can be extended by PolIV. Exhibits no 3'-5' exonuclease (proofreading) activity. May be involved in translesional synthesis, in conjunction with the beta clamp from PolIII.</text>
</comment>
<evidence type="ECO:0000313" key="6">
    <source>
        <dbReference type="Proteomes" id="UP000659630"/>
    </source>
</evidence>
<dbReference type="Gene3D" id="3.30.70.270">
    <property type="match status" value="1"/>
</dbReference>
<comment type="subunit">
    <text evidence="2">Monomer.</text>
</comment>
<dbReference type="GO" id="GO:0005829">
    <property type="term" value="C:cytosol"/>
    <property type="evidence" value="ECO:0007669"/>
    <property type="project" value="TreeGrafter"/>
</dbReference>
<dbReference type="EC" id="2.7.7.7" evidence="2"/>
<comment type="subcellular location">
    <subcellularLocation>
        <location evidence="2">Cytoplasm</location>
    </subcellularLocation>
</comment>
<feature type="domain" description="UmuC" evidence="4">
    <location>
        <begin position="5"/>
        <end position="188"/>
    </location>
</feature>
<feature type="binding site" evidence="2">
    <location>
        <position position="9"/>
    </location>
    <ligand>
        <name>Mg(2+)</name>
        <dbReference type="ChEBI" id="CHEBI:18420"/>
    </ligand>
</feature>
<organism evidence="5 6">
    <name type="scientific">Anaerofilum hominis</name>
    <dbReference type="NCBI Taxonomy" id="2763016"/>
    <lineage>
        <taxon>Bacteria</taxon>
        <taxon>Bacillati</taxon>
        <taxon>Bacillota</taxon>
        <taxon>Clostridia</taxon>
        <taxon>Eubacteriales</taxon>
        <taxon>Oscillospiraceae</taxon>
        <taxon>Anaerofilum</taxon>
    </lineage>
</organism>
<keyword evidence="2" id="KW-0239">DNA-directed DNA polymerase</keyword>
<dbReference type="InterPro" id="IPR022880">
    <property type="entry name" value="DNApol_IV"/>
</dbReference>
<dbReference type="Proteomes" id="UP000659630">
    <property type="component" value="Unassembled WGS sequence"/>
</dbReference>
<proteinExistence type="inferred from homology"/>
<dbReference type="GO" id="GO:0003684">
    <property type="term" value="F:damaged DNA binding"/>
    <property type="evidence" value="ECO:0007669"/>
    <property type="project" value="InterPro"/>
</dbReference>
<accession>A0A923IF64</accession>
<dbReference type="NCBIfam" id="NF002677">
    <property type="entry name" value="PRK02406.1"/>
    <property type="match status" value="1"/>
</dbReference>
<comment type="catalytic activity">
    <reaction evidence="2">
        <text>DNA(n) + a 2'-deoxyribonucleoside 5'-triphosphate = DNA(n+1) + diphosphate</text>
        <dbReference type="Rhea" id="RHEA:22508"/>
        <dbReference type="Rhea" id="RHEA-COMP:17339"/>
        <dbReference type="Rhea" id="RHEA-COMP:17340"/>
        <dbReference type="ChEBI" id="CHEBI:33019"/>
        <dbReference type="ChEBI" id="CHEBI:61560"/>
        <dbReference type="ChEBI" id="CHEBI:173112"/>
        <dbReference type="EC" id="2.7.7.7"/>
    </reaction>
</comment>
<dbReference type="AlphaFoldDB" id="A0A923IF64"/>
<comment type="cofactor">
    <cofactor evidence="2">
        <name>Mg(2+)</name>
        <dbReference type="ChEBI" id="CHEBI:18420"/>
    </cofactor>
    <text evidence="2">Binds 2 magnesium ions per subunit.</text>
</comment>
<comment type="similarity">
    <text evidence="1 2">Belongs to the DNA polymerase type-Y family.</text>
</comment>
<feature type="active site" evidence="2">
    <location>
        <position position="106"/>
    </location>
</feature>
<keyword evidence="2" id="KW-0460">Magnesium</keyword>
<dbReference type="GO" id="GO:0003887">
    <property type="term" value="F:DNA-directed DNA polymerase activity"/>
    <property type="evidence" value="ECO:0007669"/>
    <property type="project" value="UniProtKB-UniRule"/>
</dbReference>
<dbReference type="Gene3D" id="3.40.1170.60">
    <property type="match status" value="1"/>
</dbReference>
<dbReference type="Pfam" id="PF00817">
    <property type="entry name" value="IMS"/>
    <property type="match status" value="1"/>
</dbReference>
<keyword evidence="2 5" id="KW-0548">Nucleotidyltransferase</keyword>
<keyword evidence="2" id="KW-0238">DNA-binding</keyword>
<dbReference type="InterPro" id="IPR001126">
    <property type="entry name" value="UmuC"/>
</dbReference>
<dbReference type="HAMAP" id="MF_01113">
    <property type="entry name" value="DNApol_IV"/>
    <property type="match status" value="1"/>
</dbReference>
<feature type="compositionally biased region" description="Basic and acidic residues" evidence="3">
    <location>
        <begin position="411"/>
        <end position="425"/>
    </location>
</feature>
<keyword evidence="2" id="KW-0234">DNA repair</keyword>
<evidence type="ECO:0000259" key="4">
    <source>
        <dbReference type="PROSITE" id="PS50173"/>
    </source>
</evidence>
<evidence type="ECO:0000256" key="3">
    <source>
        <dbReference type="SAM" id="MobiDB-lite"/>
    </source>
</evidence>
<feature type="binding site" evidence="2">
    <location>
        <position position="105"/>
    </location>
    <ligand>
        <name>Mg(2+)</name>
        <dbReference type="ChEBI" id="CHEBI:18420"/>
    </ligand>
</feature>
<keyword evidence="6" id="KW-1185">Reference proteome</keyword>
<dbReference type="InterPro" id="IPR043128">
    <property type="entry name" value="Rev_trsase/Diguanyl_cyclase"/>
</dbReference>
<dbReference type="GO" id="GO:0006281">
    <property type="term" value="P:DNA repair"/>
    <property type="evidence" value="ECO:0007669"/>
    <property type="project" value="UniProtKB-UniRule"/>
</dbReference>
<dbReference type="PANTHER" id="PTHR11076:SF33">
    <property type="entry name" value="DNA POLYMERASE KAPPA"/>
    <property type="match status" value="1"/>
</dbReference>
<dbReference type="EMBL" id="JACONZ010000003">
    <property type="protein sequence ID" value="MBC5581642.1"/>
    <property type="molecule type" value="Genomic_DNA"/>
</dbReference>
<evidence type="ECO:0000313" key="5">
    <source>
        <dbReference type="EMBL" id="MBC5581642.1"/>
    </source>
</evidence>
<dbReference type="InterPro" id="IPR050116">
    <property type="entry name" value="DNA_polymerase-Y"/>
</dbReference>
<reference evidence="5" key="1">
    <citation type="submission" date="2020-08" db="EMBL/GenBank/DDBJ databases">
        <title>Genome public.</title>
        <authorList>
            <person name="Liu C."/>
            <person name="Sun Q."/>
        </authorList>
    </citation>
    <scope>NUCLEOTIDE SEQUENCE</scope>
    <source>
        <strain evidence="5">BX8</strain>
    </source>
</reference>
<keyword evidence="2" id="KW-0963">Cytoplasm</keyword>
<keyword evidence="2" id="KW-0515">Mutator protein</keyword>
<comment type="caution">
    <text evidence="5">The sequence shown here is derived from an EMBL/GenBank/DDBJ whole genome shotgun (WGS) entry which is preliminary data.</text>
</comment>
<gene>
    <name evidence="2 5" type="primary">dinB</name>
    <name evidence="5" type="ORF">H8S23_09000</name>
</gene>
<dbReference type="Gene3D" id="3.30.1490.100">
    <property type="entry name" value="DNA polymerase, Y-family, little finger domain"/>
    <property type="match status" value="1"/>
</dbReference>
<sequence length="425" mass="46343">MDRVILHCDCNSFYASVELLEHPELQGRPVAVGRDDGSRHGVVLAKNEAAKKFGVKTAETIWQAKRKCPDLILLPPHHEKYRAMSARINRIYGEYTDLVEPFSVDESWLDVTGSLHLFASSGGELADLLRARVKRELGITISVGVSFNKVFAKLGSDYKKPDATTLIPREKVAEILWPLPVENMLFVGSAAAARLRGMGIGTIGALAAADEQLLIEALGKLGATLHAYAAGQDDAPVRRQDEAEPVKSVGNGLTFRRNLVGPEDVRVGVGYLADEVAARLRRHGLKCTALQVNIKDPALKTISRQKQLETETDLARELTEAAMALVTANWDLRQPIRAITVTALGLTDEAAPRQISLFGEPGQDPRHRRRARLEQTLDGLRDRFGPDAVAAAGVLGSDLGLMENKARARPQRAEKDGPDPKAGQE</sequence>
<protein>
    <recommendedName>
        <fullName evidence="2">DNA polymerase IV</fullName>
        <shortName evidence="2">Pol IV</shortName>
        <ecNumber evidence="2">2.7.7.7</ecNumber>
    </recommendedName>
</protein>
<feature type="region of interest" description="Disordered" evidence="3">
    <location>
        <begin position="400"/>
        <end position="425"/>
    </location>
</feature>
<dbReference type="GO" id="GO:0006261">
    <property type="term" value="P:DNA-templated DNA replication"/>
    <property type="evidence" value="ECO:0007669"/>
    <property type="project" value="UniProtKB-UniRule"/>
</dbReference>
<dbReference type="InterPro" id="IPR036775">
    <property type="entry name" value="DNA_pol_Y-fam_lit_finger_sf"/>
</dbReference>
<keyword evidence="2" id="KW-0479">Metal-binding</keyword>
<dbReference type="GO" id="GO:0042276">
    <property type="term" value="P:error-prone translesion synthesis"/>
    <property type="evidence" value="ECO:0007669"/>
    <property type="project" value="TreeGrafter"/>
</dbReference>